<dbReference type="SMART" id="SM00382">
    <property type="entry name" value="AAA"/>
    <property type="match status" value="1"/>
</dbReference>
<comment type="caution">
    <text evidence="4">The sequence shown here is derived from an EMBL/GenBank/DDBJ whole genome shotgun (WGS) entry which is preliminary data.</text>
</comment>
<dbReference type="InterPro" id="IPR041569">
    <property type="entry name" value="AAA_lid_3"/>
</dbReference>
<dbReference type="InterPro" id="IPR050168">
    <property type="entry name" value="AAA_ATPase_domain"/>
</dbReference>
<organism evidence="4 5">
    <name type="scientific">Salipiger pallidus</name>
    <dbReference type="NCBI Taxonomy" id="1775170"/>
    <lineage>
        <taxon>Bacteria</taxon>
        <taxon>Pseudomonadati</taxon>
        <taxon>Pseudomonadota</taxon>
        <taxon>Alphaproteobacteria</taxon>
        <taxon>Rhodobacterales</taxon>
        <taxon>Roseobacteraceae</taxon>
        <taxon>Salipiger</taxon>
    </lineage>
</organism>
<keyword evidence="2" id="KW-0067">ATP-binding</keyword>
<keyword evidence="5" id="KW-1185">Reference proteome</keyword>
<dbReference type="Pfam" id="PF00004">
    <property type="entry name" value="AAA"/>
    <property type="match status" value="1"/>
</dbReference>
<dbReference type="AlphaFoldDB" id="A0A8J2ZNF5"/>
<dbReference type="SUPFAM" id="SSF52540">
    <property type="entry name" value="P-loop containing nucleoside triphosphate hydrolases"/>
    <property type="match status" value="1"/>
</dbReference>
<evidence type="ECO:0000256" key="2">
    <source>
        <dbReference type="ARBA" id="ARBA00022840"/>
    </source>
</evidence>
<evidence type="ECO:0000259" key="3">
    <source>
        <dbReference type="SMART" id="SM00382"/>
    </source>
</evidence>
<dbReference type="GO" id="GO:0016887">
    <property type="term" value="F:ATP hydrolysis activity"/>
    <property type="evidence" value="ECO:0007669"/>
    <property type="project" value="InterPro"/>
</dbReference>
<name>A0A8J2ZNF5_9RHOB</name>
<reference evidence="4" key="2">
    <citation type="submission" date="2020-09" db="EMBL/GenBank/DDBJ databases">
        <authorList>
            <person name="Sun Q."/>
            <person name="Zhou Y."/>
        </authorList>
    </citation>
    <scope>NUCLEOTIDE SEQUENCE</scope>
    <source>
        <strain evidence="4">CGMCC 1.15762</strain>
    </source>
</reference>
<dbReference type="PANTHER" id="PTHR23077">
    <property type="entry name" value="AAA-FAMILY ATPASE"/>
    <property type="match status" value="1"/>
</dbReference>
<dbReference type="EMBL" id="BMJV01000010">
    <property type="protein sequence ID" value="GGG84865.1"/>
    <property type="molecule type" value="Genomic_DNA"/>
</dbReference>
<dbReference type="InterPro" id="IPR003959">
    <property type="entry name" value="ATPase_AAA_core"/>
</dbReference>
<dbReference type="RefSeq" id="WP_188791940.1">
    <property type="nucleotide sequence ID" value="NZ_BMJV01000010.1"/>
</dbReference>
<proteinExistence type="predicted"/>
<accession>A0A8J2ZNF5</accession>
<dbReference type="Gene3D" id="3.40.50.300">
    <property type="entry name" value="P-loop containing nucleotide triphosphate hydrolases"/>
    <property type="match status" value="1"/>
</dbReference>
<dbReference type="PANTHER" id="PTHR23077:SF171">
    <property type="entry name" value="NUCLEAR VALOSIN-CONTAINING PROTEIN-LIKE"/>
    <property type="match status" value="1"/>
</dbReference>
<dbReference type="InterPro" id="IPR027417">
    <property type="entry name" value="P-loop_NTPase"/>
</dbReference>
<dbReference type="InterPro" id="IPR003593">
    <property type="entry name" value="AAA+_ATPase"/>
</dbReference>
<reference evidence="4" key="1">
    <citation type="journal article" date="2014" name="Int. J. Syst. Evol. Microbiol.">
        <title>Complete genome sequence of Corynebacterium casei LMG S-19264T (=DSM 44701T), isolated from a smear-ripened cheese.</title>
        <authorList>
            <consortium name="US DOE Joint Genome Institute (JGI-PGF)"/>
            <person name="Walter F."/>
            <person name="Albersmeier A."/>
            <person name="Kalinowski J."/>
            <person name="Ruckert C."/>
        </authorList>
    </citation>
    <scope>NUCLEOTIDE SEQUENCE</scope>
    <source>
        <strain evidence="4">CGMCC 1.15762</strain>
    </source>
</reference>
<dbReference type="GO" id="GO:0005524">
    <property type="term" value="F:ATP binding"/>
    <property type="evidence" value="ECO:0007669"/>
    <property type="project" value="UniProtKB-KW"/>
</dbReference>
<evidence type="ECO:0000256" key="1">
    <source>
        <dbReference type="ARBA" id="ARBA00022741"/>
    </source>
</evidence>
<feature type="domain" description="AAA+ ATPase" evidence="3">
    <location>
        <begin position="156"/>
        <end position="291"/>
    </location>
</feature>
<sequence>MPQRPPLPDDLKELKTMVLAAPEAEALMTAYLTLVGRCRDSQIIRAAFDGVPKEGYSNQIRDRVSKILLAADDAYGAAHWAPSQVPSDGDNVYPLFPALPPGLAQGDAPGADEPADSHPVAGLADVAAPASLKTRLRREIVGPFRDAAQDGHPPAPEGGVLIYGPPGCGKTTLAQALAAECGAGLRTSTEDNRASAGAARDHIVRLFADAGTEEPTAIFLDQFEGLAHHDRMQAPRSVDGTVSTLLAAIDSLGDGAGGVLLLAATNAPWSIDGAFWQAGRFNREIFVPPPDMGAREFMLQRLLGAHPTAPGLDLAPIAEATPGYSGADLLALVELALDYAVEDSEARGMLCPVSRVHLFEALQDVPATTGAWLARARTELKQGRLGAPFDDLAAYLLGEGD</sequence>
<dbReference type="Gene3D" id="1.10.8.60">
    <property type="match status" value="1"/>
</dbReference>
<dbReference type="Pfam" id="PF17862">
    <property type="entry name" value="AAA_lid_3"/>
    <property type="match status" value="1"/>
</dbReference>
<dbReference type="Proteomes" id="UP000617145">
    <property type="component" value="Unassembled WGS sequence"/>
</dbReference>
<protein>
    <recommendedName>
        <fullName evidence="3">AAA+ ATPase domain-containing protein</fullName>
    </recommendedName>
</protein>
<gene>
    <name evidence="4" type="ORF">GCM10011415_38760</name>
</gene>
<evidence type="ECO:0000313" key="4">
    <source>
        <dbReference type="EMBL" id="GGG84865.1"/>
    </source>
</evidence>
<keyword evidence="1" id="KW-0547">Nucleotide-binding</keyword>
<evidence type="ECO:0000313" key="5">
    <source>
        <dbReference type="Proteomes" id="UP000617145"/>
    </source>
</evidence>